<organism evidence="16 17">
    <name type="scientific">Arthrobacter woluwensis</name>
    <dbReference type="NCBI Taxonomy" id="156980"/>
    <lineage>
        <taxon>Bacteria</taxon>
        <taxon>Bacillati</taxon>
        <taxon>Actinomycetota</taxon>
        <taxon>Actinomycetes</taxon>
        <taxon>Micrococcales</taxon>
        <taxon>Micrococcaceae</taxon>
        <taxon>Arthrobacter</taxon>
    </lineage>
</organism>
<proteinExistence type="inferred from homology"/>
<evidence type="ECO:0000256" key="13">
    <source>
        <dbReference type="ARBA" id="ARBA00083736"/>
    </source>
</evidence>
<dbReference type="InterPro" id="IPR000866">
    <property type="entry name" value="AhpC/TSA"/>
</dbReference>
<evidence type="ECO:0000256" key="6">
    <source>
        <dbReference type="ARBA" id="ARBA00052774"/>
    </source>
</evidence>
<evidence type="ECO:0000256" key="1">
    <source>
        <dbReference type="ARBA" id="ARBA00022559"/>
    </source>
</evidence>
<comment type="catalytic activity">
    <reaction evidence="6">
        <text>[mycoredoxin]-L-dithiol + a hydroperoxide = [mycoredoxin]-L-disulfide + an alcohol + H2O</text>
        <dbReference type="Rhea" id="RHEA:62640"/>
        <dbReference type="Rhea" id="RHEA-COMP:16137"/>
        <dbReference type="Rhea" id="RHEA-COMP:16138"/>
        <dbReference type="ChEBI" id="CHEBI:15377"/>
        <dbReference type="ChEBI" id="CHEBI:29950"/>
        <dbReference type="ChEBI" id="CHEBI:30879"/>
        <dbReference type="ChEBI" id="CHEBI:35924"/>
        <dbReference type="ChEBI" id="CHEBI:50058"/>
        <dbReference type="EC" id="1.11.1.29"/>
    </reaction>
</comment>
<gene>
    <name evidence="16" type="ORF">SAMN04489745_1720</name>
</gene>
<keyword evidence="2" id="KW-0049">Antioxidant</keyword>
<dbReference type="FunFam" id="3.40.30.10:FF:000118">
    <property type="entry name" value="Peroxiredoxin AhpE"/>
    <property type="match status" value="1"/>
</dbReference>
<evidence type="ECO:0000256" key="9">
    <source>
        <dbReference type="ARBA" id="ARBA00065226"/>
    </source>
</evidence>
<comment type="similarity">
    <text evidence="8">Belongs to the peroxiredoxin family. AhpE subfamily.</text>
</comment>
<dbReference type="PANTHER" id="PTHR43110:SF1">
    <property type="entry name" value="THIOL PEROXIDASE"/>
    <property type="match status" value="1"/>
</dbReference>
<dbReference type="PIRSF" id="PIRSF000239">
    <property type="entry name" value="AHPC"/>
    <property type="match status" value="1"/>
</dbReference>
<sequence length="164" mass="17757">MSQQVANPLGLVSPAVGEEAPDFTLVNQFGEEVTLSALRGRPAVVVFFPFAFSGICTGELCEIRDNISLFSGLDARVLAVSVDSKFALRAWADQQGYDFDLLADFWPHGAAARAYGVFDEESGMAVRGTFILDADGVVRYGVVNPRGQARDFEAYRQALAELAE</sequence>
<evidence type="ECO:0000313" key="17">
    <source>
        <dbReference type="Proteomes" id="UP000182652"/>
    </source>
</evidence>
<protein>
    <recommendedName>
        <fullName evidence="11">Alkyl hydroperoxide reductase E</fullName>
        <ecNumber evidence="10">1.11.1.29</ecNumber>
    </recommendedName>
    <alternativeName>
        <fullName evidence="12">Mycoredoxin-dependent peroxiredoxin</fullName>
    </alternativeName>
    <alternativeName>
        <fullName evidence="13">Peroxiredoxin AhpE</fullName>
    </alternativeName>
    <alternativeName>
        <fullName evidence="5">Thioredoxin peroxidase</fullName>
    </alternativeName>
</protein>
<reference evidence="16 17" key="1">
    <citation type="submission" date="2016-10" db="EMBL/GenBank/DDBJ databases">
        <authorList>
            <person name="de Groot N.N."/>
        </authorList>
    </citation>
    <scope>NUCLEOTIDE SEQUENCE [LARGE SCALE GENOMIC DNA]</scope>
    <source>
        <strain evidence="16 17">DSM 10495</strain>
    </source>
</reference>
<dbReference type="AlphaFoldDB" id="A0A1H4NMU5"/>
<evidence type="ECO:0000256" key="3">
    <source>
        <dbReference type="ARBA" id="ARBA00023002"/>
    </source>
</evidence>
<dbReference type="InterPro" id="IPR024706">
    <property type="entry name" value="Peroxiredoxin_AhpC-typ"/>
</dbReference>
<evidence type="ECO:0000256" key="2">
    <source>
        <dbReference type="ARBA" id="ARBA00022862"/>
    </source>
</evidence>
<dbReference type="Pfam" id="PF00578">
    <property type="entry name" value="AhpC-TSA"/>
    <property type="match status" value="1"/>
</dbReference>
<evidence type="ECO:0000256" key="11">
    <source>
        <dbReference type="ARBA" id="ARBA00068979"/>
    </source>
</evidence>
<dbReference type="Gene3D" id="3.40.30.10">
    <property type="entry name" value="Glutaredoxin"/>
    <property type="match status" value="1"/>
</dbReference>
<evidence type="ECO:0000256" key="5">
    <source>
        <dbReference type="ARBA" id="ARBA00032824"/>
    </source>
</evidence>
<dbReference type="InterPro" id="IPR050455">
    <property type="entry name" value="Tpx_Peroxidase_subfamily"/>
</dbReference>
<dbReference type="SUPFAM" id="SSF52833">
    <property type="entry name" value="Thioredoxin-like"/>
    <property type="match status" value="1"/>
</dbReference>
<accession>A0A1H4NMU5</accession>
<dbReference type="PROSITE" id="PS51352">
    <property type="entry name" value="THIOREDOXIN_2"/>
    <property type="match status" value="1"/>
</dbReference>
<feature type="domain" description="Thioredoxin" evidence="15">
    <location>
        <begin position="14"/>
        <end position="164"/>
    </location>
</feature>
<comment type="function">
    <text evidence="7">Thiol-specific peroxidase that catalyzes the reduction of hydrogen peroxide and organic hydroperoxides to water and alcohols, respectively. Plays a role in cell protection against oxidative stress by detoxifying peroxides. May represent an important antioxidant defense against cytotoxic peroxides, especially peroxynitrite, which can be formed by activated macrophages during infection.</text>
</comment>
<dbReference type="InterPro" id="IPR036249">
    <property type="entry name" value="Thioredoxin-like_sf"/>
</dbReference>
<keyword evidence="17" id="KW-1185">Reference proteome</keyword>
<keyword evidence="3" id="KW-0560">Oxidoreductase</keyword>
<evidence type="ECO:0000256" key="10">
    <source>
        <dbReference type="ARBA" id="ARBA00067009"/>
    </source>
</evidence>
<evidence type="ECO:0000256" key="12">
    <source>
        <dbReference type="ARBA" id="ARBA00082991"/>
    </source>
</evidence>
<dbReference type="EC" id="1.11.1.29" evidence="10"/>
<dbReference type="Proteomes" id="UP000182652">
    <property type="component" value="Unassembled WGS sequence"/>
</dbReference>
<comment type="subunit">
    <text evidence="9">Homodimer. Forms both dimers and octamers; a tightly-associated dimer and a ring-like octamer.</text>
</comment>
<dbReference type="InterPro" id="IPR013766">
    <property type="entry name" value="Thioredoxin_domain"/>
</dbReference>
<name>A0A1H4NMU5_9MICC</name>
<evidence type="ECO:0000313" key="16">
    <source>
        <dbReference type="EMBL" id="SEB96583.1"/>
    </source>
</evidence>
<dbReference type="EMBL" id="FNSN01000003">
    <property type="protein sequence ID" value="SEB96583.1"/>
    <property type="molecule type" value="Genomic_DNA"/>
</dbReference>
<feature type="active site" description="Cysteine sulfenic acid (-SOH) intermediate; for peroxidase activity" evidence="14">
    <location>
        <position position="56"/>
    </location>
</feature>
<dbReference type="RefSeq" id="WP_066210677.1">
    <property type="nucleotide sequence ID" value="NZ_FNSN01000003.1"/>
</dbReference>
<evidence type="ECO:0000256" key="8">
    <source>
        <dbReference type="ARBA" id="ARBA00060973"/>
    </source>
</evidence>
<dbReference type="PANTHER" id="PTHR43110">
    <property type="entry name" value="THIOL PEROXIDASE"/>
    <property type="match status" value="1"/>
</dbReference>
<evidence type="ECO:0000259" key="15">
    <source>
        <dbReference type="PROSITE" id="PS51352"/>
    </source>
</evidence>
<evidence type="ECO:0000256" key="14">
    <source>
        <dbReference type="PIRSR" id="PIRSR000239-1"/>
    </source>
</evidence>
<keyword evidence="4" id="KW-0676">Redox-active center</keyword>
<evidence type="ECO:0000256" key="7">
    <source>
        <dbReference type="ARBA" id="ARBA00056930"/>
    </source>
</evidence>
<keyword evidence="1" id="KW-0575">Peroxidase</keyword>
<evidence type="ECO:0000256" key="4">
    <source>
        <dbReference type="ARBA" id="ARBA00023284"/>
    </source>
</evidence>
<dbReference type="CDD" id="cd03018">
    <property type="entry name" value="PRX_AhpE_like"/>
    <property type="match status" value="1"/>
</dbReference>
<dbReference type="GO" id="GO:0004601">
    <property type="term" value="F:peroxidase activity"/>
    <property type="evidence" value="ECO:0007669"/>
    <property type="project" value="UniProtKB-KW"/>
</dbReference>
<dbReference type="STRING" id="156980.SAMN04489745_1720"/>